<accession>A0A8R1XRR4</accession>
<dbReference type="Gene3D" id="3.40.50.720">
    <property type="entry name" value="NAD(P)-binding Rossmann-like Domain"/>
    <property type="match status" value="1"/>
</dbReference>
<dbReference type="SUPFAM" id="SSF51735">
    <property type="entry name" value="NAD(P)-binding Rossmann-fold domains"/>
    <property type="match status" value="1"/>
</dbReference>
<evidence type="ECO:0000313" key="2">
    <source>
        <dbReference type="Proteomes" id="UP000024404"/>
    </source>
</evidence>
<organism evidence="1 2">
    <name type="scientific">Onchocerca volvulus</name>
    <dbReference type="NCBI Taxonomy" id="6282"/>
    <lineage>
        <taxon>Eukaryota</taxon>
        <taxon>Metazoa</taxon>
        <taxon>Ecdysozoa</taxon>
        <taxon>Nematoda</taxon>
        <taxon>Chromadorea</taxon>
        <taxon>Rhabditida</taxon>
        <taxon>Spirurina</taxon>
        <taxon>Spiruromorpha</taxon>
        <taxon>Filarioidea</taxon>
        <taxon>Onchocercidae</taxon>
        <taxon>Onchocerca</taxon>
    </lineage>
</organism>
<evidence type="ECO:0000313" key="1">
    <source>
        <dbReference type="EnsemblMetazoa" id="OVOC2299.1"/>
    </source>
</evidence>
<name>A0A8R1XRR4_ONCVO</name>
<sequence>MFSLVMLFITLPVLYFIYGLLGRKLTISGIERKAVLITGCGSGEIQQKHFCGRRFGRDLVKRCLENGLTVFAGCRLHAFQMDVTDDESVRNSRKIVDAVLKEKNLVFHALVNNAGIIGTFYYNDFLTLDDYKEVWDVNLCGVVRVTQTFRDLIKKSRGRLVICSSATTLFPMPTHGPYCCSKHELLPYGVNVIEIVPGCFKTGISNLEPILKRNDTVWNRAPQKLRDEFGHDYNEKVKKYVTEVQSKVTAMDTTWVIDA</sequence>
<dbReference type="PANTHER" id="PTHR43313:SF1">
    <property type="entry name" value="3BETA-HYDROXYSTEROID DEHYDROGENASE DHS-16"/>
    <property type="match status" value="1"/>
</dbReference>
<dbReference type="InterPro" id="IPR002347">
    <property type="entry name" value="SDR_fam"/>
</dbReference>
<reference evidence="2" key="1">
    <citation type="submission" date="2013-10" db="EMBL/GenBank/DDBJ databases">
        <title>Genome sequencing of Onchocerca volvulus.</title>
        <authorList>
            <person name="Cotton J."/>
            <person name="Tsai J."/>
            <person name="Stanley E."/>
            <person name="Tracey A."/>
            <person name="Holroyd N."/>
            <person name="Lustigman S."/>
            <person name="Berriman M."/>
        </authorList>
    </citation>
    <scope>NUCLEOTIDE SEQUENCE</scope>
</reference>
<dbReference type="EMBL" id="CMVM020000073">
    <property type="status" value="NOT_ANNOTATED_CDS"/>
    <property type="molecule type" value="Genomic_DNA"/>
</dbReference>
<dbReference type="PANTHER" id="PTHR43313">
    <property type="entry name" value="SHORT-CHAIN DEHYDROGENASE/REDUCTASE FAMILY 9C"/>
    <property type="match status" value="1"/>
</dbReference>
<dbReference type="EnsemblMetazoa" id="OVOC2299.1">
    <property type="protein sequence ID" value="OVOC2299.1"/>
    <property type="gene ID" value="WBGene00239108"/>
</dbReference>
<dbReference type="Proteomes" id="UP000024404">
    <property type="component" value="Unassembled WGS sequence"/>
</dbReference>
<dbReference type="GO" id="GO:0008202">
    <property type="term" value="P:steroid metabolic process"/>
    <property type="evidence" value="ECO:0007669"/>
    <property type="project" value="TreeGrafter"/>
</dbReference>
<keyword evidence="2" id="KW-1185">Reference proteome</keyword>
<dbReference type="InterPro" id="IPR036291">
    <property type="entry name" value="NAD(P)-bd_dom_sf"/>
</dbReference>
<proteinExistence type="predicted"/>
<reference evidence="1" key="2">
    <citation type="submission" date="2022-06" db="UniProtKB">
        <authorList>
            <consortium name="EnsemblMetazoa"/>
        </authorList>
    </citation>
    <scope>IDENTIFICATION</scope>
</reference>
<dbReference type="GO" id="GO:0016491">
    <property type="term" value="F:oxidoreductase activity"/>
    <property type="evidence" value="ECO:0007669"/>
    <property type="project" value="TreeGrafter"/>
</dbReference>
<protein>
    <submittedName>
        <fullName evidence="1">Uncharacterized protein</fullName>
    </submittedName>
</protein>
<dbReference type="Pfam" id="PF00106">
    <property type="entry name" value="adh_short"/>
    <property type="match status" value="1"/>
</dbReference>
<dbReference type="AlphaFoldDB" id="A0A8R1XRR4"/>